<evidence type="ECO:0000256" key="4">
    <source>
        <dbReference type="ARBA" id="ARBA00022827"/>
    </source>
</evidence>
<dbReference type="PANTHER" id="PTHR43429">
    <property type="entry name" value="PYRIDINE NUCLEOTIDE-DISULFIDE OXIDOREDUCTASE DOMAIN-CONTAINING"/>
    <property type="match status" value="1"/>
</dbReference>
<gene>
    <name evidence="7" type="ORF">Msub_20216</name>
</gene>
<evidence type="ECO:0000256" key="3">
    <source>
        <dbReference type="ARBA" id="ARBA00022630"/>
    </source>
</evidence>
<comment type="similarity">
    <text evidence="2">Belongs to the FAD-dependent oxidoreductase family.</text>
</comment>
<dbReference type="PRINTS" id="PR00411">
    <property type="entry name" value="PNDRDTASEI"/>
</dbReference>
<protein>
    <submittedName>
        <fullName evidence="7">Pyridine nucleotide-disulfide oxidoreductase</fullName>
        <ecNumber evidence="7">1.7.1.15</ecNumber>
    </submittedName>
</protein>
<dbReference type="InterPro" id="IPR016156">
    <property type="entry name" value="FAD/NAD-linked_Rdtase_dimer_sf"/>
</dbReference>
<name>A0A0J7LVT5_9GAMM</name>
<feature type="domain" description="FAD/NAD(P)-binding" evidence="5">
    <location>
        <begin position="34"/>
        <end position="298"/>
    </location>
</feature>
<keyword evidence="4" id="KW-0274">FAD</keyword>
<dbReference type="STRING" id="1658765.Msub_20216"/>
<evidence type="ECO:0000256" key="1">
    <source>
        <dbReference type="ARBA" id="ARBA00001974"/>
    </source>
</evidence>
<comment type="cofactor">
    <cofactor evidence="1">
        <name>FAD</name>
        <dbReference type="ChEBI" id="CHEBI:57692"/>
    </cofactor>
</comment>
<keyword evidence="7" id="KW-0560">Oxidoreductase</keyword>
<dbReference type="InterPro" id="IPR023753">
    <property type="entry name" value="FAD/NAD-binding_dom"/>
</dbReference>
<feature type="domain" description="NADH-rubredoxin oxidoreductase C-terminal" evidence="6">
    <location>
        <begin position="323"/>
        <end position="389"/>
    </location>
</feature>
<evidence type="ECO:0000313" key="8">
    <source>
        <dbReference type="Proteomes" id="UP000036102"/>
    </source>
</evidence>
<dbReference type="Pfam" id="PF18267">
    <property type="entry name" value="Rubredoxin_C"/>
    <property type="match status" value="1"/>
</dbReference>
<dbReference type="RefSeq" id="WP_048497326.1">
    <property type="nucleotide sequence ID" value="NZ_LFBU01000002.1"/>
</dbReference>
<comment type="caution">
    <text evidence="7">The sequence shown here is derived from an EMBL/GenBank/DDBJ whole genome shotgun (WGS) entry which is preliminary data.</text>
</comment>
<dbReference type="InterPro" id="IPR036188">
    <property type="entry name" value="FAD/NAD-bd_sf"/>
</dbReference>
<dbReference type="EMBL" id="LFBU01000002">
    <property type="protein sequence ID" value="KMQ73020.1"/>
    <property type="molecule type" value="Genomic_DNA"/>
</dbReference>
<dbReference type="AlphaFoldDB" id="A0A0J7LVT5"/>
<dbReference type="InterPro" id="IPR050260">
    <property type="entry name" value="FAD-bd_OxRdtase"/>
</dbReference>
<evidence type="ECO:0000313" key="7">
    <source>
        <dbReference type="EMBL" id="KMQ73020.1"/>
    </source>
</evidence>
<reference evidence="7 8" key="1">
    <citation type="submission" date="2015-06" db="EMBL/GenBank/DDBJ databases">
        <title>Marinobacter subterrani, a genetically tractable neutrophilic iron-oxidizing strain isolated from the Soudan Iron Mine.</title>
        <authorList>
            <person name="Bonis B.M."/>
            <person name="Gralnick J.A."/>
        </authorList>
    </citation>
    <scope>NUCLEOTIDE SEQUENCE [LARGE SCALE GENOMIC DNA]</scope>
    <source>
        <strain evidence="7 8">JG233</strain>
    </source>
</reference>
<evidence type="ECO:0000256" key="2">
    <source>
        <dbReference type="ARBA" id="ARBA00006442"/>
    </source>
</evidence>
<dbReference type="InterPro" id="IPR041575">
    <property type="entry name" value="Rubredoxin_C"/>
</dbReference>
<keyword evidence="3" id="KW-0285">Flavoprotein</keyword>
<accession>A0A0J7LVT5</accession>
<organism evidence="7 8">
    <name type="scientific">Marinobacter subterrani</name>
    <dbReference type="NCBI Taxonomy" id="1658765"/>
    <lineage>
        <taxon>Bacteria</taxon>
        <taxon>Pseudomonadati</taxon>
        <taxon>Pseudomonadota</taxon>
        <taxon>Gammaproteobacteria</taxon>
        <taxon>Pseudomonadales</taxon>
        <taxon>Marinobacteraceae</taxon>
        <taxon>Marinobacter</taxon>
    </lineage>
</organism>
<dbReference type="PRINTS" id="PR00368">
    <property type="entry name" value="FADPNR"/>
</dbReference>
<evidence type="ECO:0000259" key="6">
    <source>
        <dbReference type="Pfam" id="PF18267"/>
    </source>
</evidence>
<dbReference type="Proteomes" id="UP000036102">
    <property type="component" value="Unassembled WGS sequence"/>
</dbReference>
<dbReference type="PANTHER" id="PTHR43429:SF3">
    <property type="entry name" value="NITRITE REDUCTASE [NAD(P)H]"/>
    <property type="match status" value="1"/>
</dbReference>
<dbReference type="Pfam" id="PF07992">
    <property type="entry name" value="Pyr_redox_2"/>
    <property type="match status" value="1"/>
</dbReference>
<dbReference type="Gene3D" id="3.50.50.60">
    <property type="entry name" value="FAD/NAD(P)-binding domain"/>
    <property type="match status" value="2"/>
</dbReference>
<dbReference type="SUPFAM" id="SSF51905">
    <property type="entry name" value="FAD/NAD(P)-binding domain"/>
    <property type="match status" value="2"/>
</dbReference>
<dbReference type="GO" id="GO:0106316">
    <property type="term" value="F:nitrite reductase (NADH) activity"/>
    <property type="evidence" value="ECO:0007669"/>
    <property type="project" value="UniProtKB-EC"/>
</dbReference>
<proteinExistence type="inferred from homology"/>
<dbReference type="EC" id="1.7.1.15" evidence="7"/>
<dbReference type="PATRIC" id="fig|1658765.3.peg.3481"/>
<evidence type="ECO:0000259" key="5">
    <source>
        <dbReference type="Pfam" id="PF07992"/>
    </source>
</evidence>
<keyword evidence="8" id="KW-1185">Reference proteome</keyword>
<dbReference type="Gene3D" id="3.30.390.30">
    <property type="match status" value="1"/>
</dbReference>
<sequence>MKVQSESTLVICGHGMVAQRLLEALCRNRCKPFTRIVVFNGETAPAYNRMQLSALLAGDTAESSLALQPGDWFRDNGIEVFNGEAVVAINRQDRTVTTATGRLQSYTHLVLAIGSRPAKPGVPGEDLPGVMTFRDLDDTRTLIETTRRHRRAVVVGGGFLGLEAADGLSQRGMAVTLLHRSAHLLNRQLDTVGGQLLQQHMEHRGVKVRTGTSPTALLGRSLLRAVQLDDETLISTDLVVFATGITPVTRLARKAGLDCGRGILVNSQLRTSDPAISALGECCQLGDTTFGLVEPGYQQAEVLANVLVGGAPKVEYRPMETPTRLKISGIPIFSCGQVSPGPDTESVVWQDHEHNHYCRLLIRNQRLTGAVLLGDTRDGPWYSQRIRQQDDISRYRDHIAFGKNYCEAAA</sequence>